<organism evidence="2 3">
    <name type="scientific">Albidovulum sediminis</name>
    <dbReference type="NCBI Taxonomy" id="3066345"/>
    <lineage>
        <taxon>Bacteria</taxon>
        <taxon>Pseudomonadati</taxon>
        <taxon>Pseudomonadota</taxon>
        <taxon>Alphaproteobacteria</taxon>
        <taxon>Rhodobacterales</taxon>
        <taxon>Paracoccaceae</taxon>
        <taxon>Albidovulum</taxon>
    </lineage>
</organism>
<feature type="domain" description="Nitrile hydratase beta subunit-like N-terminal" evidence="1">
    <location>
        <begin position="10"/>
        <end position="92"/>
    </location>
</feature>
<sequence>MTTETAPTGTAPFDEPWQAQLFALTVALSEAGHFSWPAWTEAFGAVLKDHGAARPLDGQGDYWNAWLVTLEHLLDGSGWAARDEAEQVRALWEDAYLSTPHGKPVRIAG</sequence>
<dbReference type="NCBIfam" id="TIGR03889">
    <property type="entry name" value="nitrile_acc"/>
    <property type="match status" value="1"/>
</dbReference>
<keyword evidence="3" id="KW-1185">Reference proteome</keyword>
<evidence type="ECO:0000313" key="3">
    <source>
        <dbReference type="Proteomes" id="UP001205601"/>
    </source>
</evidence>
<accession>A0ABT2NNU7</accession>
<protein>
    <submittedName>
        <fullName evidence="2">Nitrile hydratase accessory protein</fullName>
    </submittedName>
</protein>
<dbReference type="SUPFAM" id="SSF50090">
    <property type="entry name" value="Electron transport accessory proteins"/>
    <property type="match status" value="1"/>
</dbReference>
<dbReference type="InterPro" id="IPR023808">
    <property type="entry name" value="Nitrile_Hydratase_acc_put"/>
</dbReference>
<proteinExistence type="predicted"/>
<dbReference type="RefSeq" id="WP_261496423.1">
    <property type="nucleotide sequence ID" value="NZ_JAOCQF010000002.1"/>
</dbReference>
<evidence type="ECO:0000313" key="2">
    <source>
        <dbReference type="EMBL" id="MCT8330564.1"/>
    </source>
</evidence>
<dbReference type="Pfam" id="PF21006">
    <property type="entry name" value="NHase_beta_N"/>
    <property type="match status" value="1"/>
</dbReference>
<dbReference type="Gene3D" id="1.10.472.20">
    <property type="entry name" value="Nitrile hydratase, beta subunit"/>
    <property type="match status" value="1"/>
</dbReference>
<dbReference type="EMBL" id="JAOCQF010000002">
    <property type="protein sequence ID" value="MCT8330564.1"/>
    <property type="molecule type" value="Genomic_DNA"/>
</dbReference>
<gene>
    <name evidence="2" type="ORF">N5I32_13645</name>
</gene>
<name>A0ABT2NNU7_9RHOB</name>
<dbReference type="InterPro" id="IPR042262">
    <property type="entry name" value="CN_hydtase_beta_C"/>
</dbReference>
<evidence type="ECO:0000259" key="1">
    <source>
        <dbReference type="Pfam" id="PF21006"/>
    </source>
</evidence>
<dbReference type="InterPro" id="IPR008990">
    <property type="entry name" value="Elect_transpt_acc-like_dom_sf"/>
</dbReference>
<reference evidence="3" key="1">
    <citation type="submission" date="2023-07" db="EMBL/GenBank/DDBJ databases">
        <title>Defluviimonas sediminis sp. nov., isolated from mangrove sediment.</title>
        <authorList>
            <person name="Liu L."/>
            <person name="Li J."/>
            <person name="Huang Y."/>
            <person name="Pan J."/>
            <person name="Li M."/>
        </authorList>
    </citation>
    <scope>NUCLEOTIDE SEQUENCE [LARGE SCALE GENOMIC DNA]</scope>
    <source>
        <strain evidence="3">FT324</strain>
    </source>
</reference>
<dbReference type="Proteomes" id="UP001205601">
    <property type="component" value="Unassembled WGS sequence"/>
</dbReference>
<comment type="caution">
    <text evidence="2">The sequence shown here is derived from an EMBL/GenBank/DDBJ whole genome shotgun (WGS) entry which is preliminary data.</text>
</comment>
<dbReference type="InterPro" id="IPR049054">
    <property type="entry name" value="CN_hydtase_beta-like_N"/>
</dbReference>